<dbReference type="PANTHER" id="PTHR47501:SF5">
    <property type="entry name" value="HAT C-TERMINAL DIMERISATION DOMAIN-CONTAINING PROTEIN"/>
    <property type="match status" value="1"/>
</dbReference>
<comment type="caution">
    <text evidence="1">The sequence shown here is derived from an EMBL/GenBank/DDBJ whole genome shotgun (WGS) entry which is preliminary data.</text>
</comment>
<dbReference type="SUPFAM" id="SSF53098">
    <property type="entry name" value="Ribonuclease H-like"/>
    <property type="match status" value="1"/>
</dbReference>
<accession>A0AAV0WIA2</accession>
<dbReference type="InterPro" id="IPR012337">
    <property type="entry name" value="RNaseH-like_sf"/>
</dbReference>
<organism evidence="1 2">
    <name type="scientific">Macrosiphum euphorbiae</name>
    <name type="common">potato aphid</name>
    <dbReference type="NCBI Taxonomy" id="13131"/>
    <lineage>
        <taxon>Eukaryota</taxon>
        <taxon>Metazoa</taxon>
        <taxon>Ecdysozoa</taxon>
        <taxon>Arthropoda</taxon>
        <taxon>Hexapoda</taxon>
        <taxon>Insecta</taxon>
        <taxon>Pterygota</taxon>
        <taxon>Neoptera</taxon>
        <taxon>Paraneoptera</taxon>
        <taxon>Hemiptera</taxon>
        <taxon>Sternorrhyncha</taxon>
        <taxon>Aphidomorpha</taxon>
        <taxon>Aphidoidea</taxon>
        <taxon>Aphididae</taxon>
        <taxon>Macrosiphini</taxon>
        <taxon>Macrosiphum</taxon>
    </lineage>
</organism>
<protein>
    <submittedName>
        <fullName evidence="1">Uncharacterized protein</fullName>
    </submittedName>
</protein>
<dbReference type="Proteomes" id="UP001160148">
    <property type="component" value="Unassembled WGS sequence"/>
</dbReference>
<dbReference type="EMBL" id="CARXXK010000002">
    <property type="protein sequence ID" value="CAI6355578.1"/>
    <property type="molecule type" value="Genomic_DNA"/>
</dbReference>
<dbReference type="PANTHER" id="PTHR47501">
    <property type="entry name" value="TRANSPOSASE-RELATED"/>
    <property type="match status" value="1"/>
</dbReference>
<evidence type="ECO:0000313" key="2">
    <source>
        <dbReference type="Proteomes" id="UP001160148"/>
    </source>
</evidence>
<keyword evidence="2" id="KW-1185">Reference proteome</keyword>
<reference evidence="1 2" key="1">
    <citation type="submission" date="2023-01" db="EMBL/GenBank/DDBJ databases">
        <authorList>
            <person name="Whitehead M."/>
        </authorList>
    </citation>
    <scope>NUCLEOTIDE SEQUENCE [LARGE SCALE GENOMIC DNA]</scope>
</reference>
<proteinExistence type="predicted"/>
<sequence length="232" mass="26698">MTRWNSTFDAIQKVLLFREKLTFVFLELKLAKLKNTEWVFLEEYCKIMQPLTIALDKLQGEKRNYLGFVAPTIIILRRLLIELSLLTYCSPLKYCVIASLEKKFSYLFDLSSPKSKSFIISSMSHPLFKFSWIPLRYIDLCKELFINECKLTNSDVYENPISDNSDDSDTEFYGNVFSSQNSSSNGELSTNADSAITNSNLSSVEALSFLNSKVKELNILDSFPVVKQVYYK</sequence>
<dbReference type="AlphaFoldDB" id="A0AAV0WIA2"/>
<gene>
    <name evidence="1" type="ORF">MEUPH1_LOCUS11412</name>
</gene>
<name>A0AAV0WIA2_9HEMI</name>
<evidence type="ECO:0000313" key="1">
    <source>
        <dbReference type="EMBL" id="CAI6355578.1"/>
    </source>
</evidence>